<dbReference type="ExpressionAtlas" id="M8C6Z3">
    <property type="expression patterns" value="baseline"/>
</dbReference>
<reference evidence="1" key="1">
    <citation type="submission" date="2015-06" db="UniProtKB">
        <authorList>
            <consortium name="EnsemblPlants"/>
        </authorList>
    </citation>
    <scope>IDENTIFICATION</scope>
</reference>
<dbReference type="PANTHER" id="PTHR32278">
    <property type="entry name" value="F-BOX DOMAIN-CONTAINING PROTEIN"/>
    <property type="match status" value="1"/>
</dbReference>
<dbReference type="InterPro" id="IPR025886">
    <property type="entry name" value="PP2-like"/>
</dbReference>
<accession>M8C6Z3</accession>
<protein>
    <submittedName>
        <fullName evidence="1">Uncharacterized protein</fullName>
    </submittedName>
</protein>
<dbReference type="PANTHER" id="PTHR32278:SF107">
    <property type="entry name" value="F-BOX DOMAIN-CONTAINING PROTEIN"/>
    <property type="match status" value="1"/>
</dbReference>
<dbReference type="EnsemblPlants" id="EMT22767">
    <property type="protein sequence ID" value="EMT22767"/>
    <property type="gene ID" value="F775_20152"/>
</dbReference>
<organism evidence="1">
    <name type="scientific">Aegilops tauschii</name>
    <name type="common">Tausch's goatgrass</name>
    <name type="synonym">Aegilops squarrosa</name>
    <dbReference type="NCBI Taxonomy" id="37682"/>
    <lineage>
        <taxon>Eukaryota</taxon>
        <taxon>Viridiplantae</taxon>
        <taxon>Streptophyta</taxon>
        <taxon>Embryophyta</taxon>
        <taxon>Tracheophyta</taxon>
        <taxon>Spermatophyta</taxon>
        <taxon>Magnoliopsida</taxon>
        <taxon>Liliopsida</taxon>
        <taxon>Poales</taxon>
        <taxon>Poaceae</taxon>
        <taxon>BOP clade</taxon>
        <taxon>Pooideae</taxon>
        <taxon>Triticodae</taxon>
        <taxon>Triticeae</taxon>
        <taxon>Triticinae</taxon>
        <taxon>Aegilops</taxon>
    </lineage>
</organism>
<dbReference type="AlphaFoldDB" id="M8C6Z3"/>
<evidence type="ECO:0000313" key="1">
    <source>
        <dbReference type="EnsemblPlants" id="EMT22767"/>
    </source>
</evidence>
<name>M8C6Z3_AEGTA</name>
<dbReference type="Pfam" id="PF14299">
    <property type="entry name" value="PP2"/>
    <property type="match status" value="1"/>
</dbReference>
<sequence>MLSQGTPYAAYMVFKLADETYGLDSPADASVSVGGTDIARKVCIQPNPQRCYAEDVVLPRERADGWMELELGEFVYEGEEDGDVSFSLVEMKRLDGKNGLFMQGIEIRRNTCFKTPMYHLVSDI</sequence>
<proteinExistence type="predicted"/>